<evidence type="ECO:0000313" key="2">
    <source>
        <dbReference type="Proteomes" id="UP000308092"/>
    </source>
</evidence>
<evidence type="ECO:0000313" key="1">
    <source>
        <dbReference type="EMBL" id="THC87602.1"/>
    </source>
</evidence>
<name>A0A4S3IZE4_9EURO</name>
<accession>A0A4S3IZE4</accession>
<keyword evidence="2" id="KW-1185">Reference proteome</keyword>
<proteinExistence type="predicted"/>
<dbReference type="VEuPathDB" id="FungiDB:EYZ11_012952"/>
<gene>
    <name evidence="1" type="ORF">EYZ11_012952</name>
</gene>
<organism evidence="1 2">
    <name type="scientific">Aspergillus tanneri</name>
    <dbReference type="NCBI Taxonomy" id="1220188"/>
    <lineage>
        <taxon>Eukaryota</taxon>
        <taxon>Fungi</taxon>
        <taxon>Dikarya</taxon>
        <taxon>Ascomycota</taxon>
        <taxon>Pezizomycotina</taxon>
        <taxon>Eurotiomycetes</taxon>
        <taxon>Eurotiomycetidae</taxon>
        <taxon>Eurotiales</taxon>
        <taxon>Aspergillaceae</taxon>
        <taxon>Aspergillus</taxon>
        <taxon>Aspergillus subgen. Circumdati</taxon>
    </lineage>
</organism>
<protein>
    <submittedName>
        <fullName evidence="1">Uncharacterized protein</fullName>
    </submittedName>
</protein>
<dbReference type="AlphaFoldDB" id="A0A4S3IZE4"/>
<comment type="caution">
    <text evidence="1">The sequence shown here is derived from an EMBL/GenBank/DDBJ whole genome shotgun (WGS) entry which is preliminary data.</text>
</comment>
<dbReference type="Proteomes" id="UP000308092">
    <property type="component" value="Unassembled WGS sequence"/>
</dbReference>
<sequence>MRLVDVWYNILELGFSPV</sequence>
<reference evidence="1 2" key="1">
    <citation type="submission" date="2019-03" db="EMBL/GenBank/DDBJ databases">
        <title>The genome sequence of a newly discovered highly antifungal drug resistant Aspergillus species, Aspergillus tanneri NIH 1004.</title>
        <authorList>
            <person name="Mounaud S."/>
            <person name="Singh I."/>
            <person name="Joardar V."/>
            <person name="Pakala S."/>
            <person name="Pakala S."/>
            <person name="Venepally P."/>
            <person name="Hoover J."/>
            <person name="Nierman W."/>
            <person name="Chung J."/>
            <person name="Losada L."/>
        </authorList>
    </citation>
    <scope>NUCLEOTIDE SEQUENCE [LARGE SCALE GENOMIC DNA]</scope>
    <source>
        <strain evidence="1 2">NIH1004</strain>
    </source>
</reference>
<dbReference type="EMBL" id="SOSA01001118">
    <property type="protein sequence ID" value="THC87602.1"/>
    <property type="molecule type" value="Genomic_DNA"/>
</dbReference>